<reference evidence="1" key="1">
    <citation type="submission" date="2016-03" db="EMBL/GenBank/DDBJ databases">
        <title>Mechanisms controlling the formation of the plant cell surface in tip-growing cells are functionally conserved among land plants.</title>
        <authorList>
            <person name="Honkanen S."/>
            <person name="Jones V.A."/>
            <person name="Morieri G."/>
            <person name="Champion C."/>
            <person name="Hetherington A.J."/>
            <person name="Kelly S."/>
            <person name="Saint-Marcoux D."/>
            <person name="Proust H."/>
            <person name="Prescott H."/>
            <person name="Dolan L."/>
        </authorList>
    </citation>
    <scope>NUCLEOTIDE SEQUENCE [LARGE SCALE GENOMIC DNA]</scope>
    <source>
        <tissue evidence="1">Whole gametophyte</tissue>
    </source>
</reference>
<proteinExistence type="predicted"/>
<dbReference type="AlphaFoldDB" id="A0A176WR96"/>
<keyword evidence="2" id="KW-1185">Reference proteome</keyword>
<sequence length="268" mass="30094">MMRMEMTENEVEEKQDEMNVVSQEPRTCGILISIISRAQACVYDAAEFFVAWQGVLTIAFCGIPNSILQATILKSSFILILFLGRIKRDVDQELQGVVRENPGSKWPKTSVACLRDDKVLTLEQLSKLRRICSEESPALAASTPPVIVDNLSVVLYENCCLEKIILEATTPLRLPVETSKPTSEEKAHVRGVMDEFAAENLEVYHVFTSKFGNRSAHYRNSKAGATLVHFLKTVPAALARFRQRVDEDLPGMYDWFSDSSLHITIRAL</sequence>
<dbReference type="Proteomes" id="UP000077202">
    <property type="component" value="Unassembled WGS sequence"/>
</dbReference>
<accession>A0A176WR96</accession>
<organism evidence="1 2">
    <name type="scientific">Marchantia polymorpha subsp. ruderalis</name>
    <dbReference type="NCBI Taxonomy" id="1480154"/>
    <lineage>
        <taxon>Eukaryota</taxon>
        <taxon>Viridiplantae</taxon>
        <taxon>Streptophyta</taxon>
        <taxon>Embryophyta</taxon>
        <taxon>Marchantiophyta</taxon>
        <taxon>Marchantiopsida</taxon>
        <taxon>Marchantiidae</taxon>
        <taxon>Marchantiales</taxon>
        <taxon>Marchantiaceae</taxon>
        <taxon>Marchantia</taxon>
    </lineage>
</organism>
<protein>
    <submittedName>
        <fullName evidence="1">Uncharacterized protein</fullName>
    </submittedName>
</protein>
<evidence type="ECO:0000313" key="2">
    <source>
        <dbReference type="Proteomes" id="UP000077202"/>
    </source>
</evidence>
<evidence type="ECO:0000313" key="1">
    <source>
        <dbReference type="EMBL" id="OAE35131.1"/>
    </source>
</evidence>
<name>A0A176WR96_MARPO</name>
<comment type="caution">
    <text evidence="1">The sequence shown here is derived from an EMBL/GenBank/DDBJ whole genome shotgun (WGS) entry which is preliminary data.</text>
</comment>
<dbReference type="EMBL" id="LVLJ01000253">
    <property type="protein sequence ID" value="OAE35131.1"/>
    <property type="molecule type" value="Genomic_DNA"/>
</dbReference>
<gene>
    <name evidence="1" type="ORF">AXG93_4461s1100</name>
</gene>